<name>A0AAP2DR84_9BACT</name>
<dbReference type="InterPro" id="IPR050330">
    <property type="entry name" value="Bact_OuterMem_StrucFunc"/>
</dbReference>
<keyword evidence="2" id="KW-0732">Signal</keyword>
<evidence type="ECO:0000256" key="2">
    <source>
        <dbReference type="SAM" id="SignalP"/>
    </source>
</evidence>
<dbReference type="InterPro" id="IPR006665">
    <property type="entry name" value="OmpA-like"/>
</dbReference>
<protein>
    <submittedName>
        <fullName evidence="4">Flagellar motor protein MotB</fullName>
    </submittedName>
</protein>
<dbReference type="Gene3D" id="3.30.1330.60">
    <property type="entry name" value="OmpA-like domain"/>
    <property type="match status" value="1"/>
</dbReference>
<comment type="caution">
    <text evidence="4">The sequence shown here is derived from an EMBL/GenBank/DDBJ whole genome shotgun (WGS) entry which is preliminary data.</text>
</comment>
<keyword evidence="4" id="KW-0282">Flagellum</keyword>
<dbReference type="Pfam" id="PF00691">
    <property type="entry name" value="OmpA"/>
    <property type="match status" value="1"/>
</dbReference>
<evidence type="ECO:0000313" key="4">
    <source>
        <dbReference type="EMBL" id="MBT1699537.1"/>
    </source>
</evidence>
<dbReference type="PROSITE" id="PS51123">
    <property type="entry name" value="OMPA_2"/>
    <property type="match status" value="1"/>
</dbReference>
<dbReference type="PANTHER" id="PTHR30329:SF21">
    <property type="entry name" value="LIPOPROTEIN YIAD-RELATED"/>
    <property type="match status" value="1"/>
</dbReference>
<keyword evidence="4" id="KW-0966">Cell projection</keyword>
<dbReference type="PROSITE" id="PS51257">
    <property type="entry name" value="PROKAR_LIPOPROTEIN"/>
    <property type="match status" value="1"/>
</dbReference>
<dbReference type="RefSeq" id="WP_254167547.1">
    <property type="nucleotide sequence ID" value="NZ_JAHESF010000026.1"/>
</dbReference>
<organism evidence="4 5">
    <name type="scientific">Chryseosolibacter histidini</name>
    <dbReference type="NCBI Taxonomy" id="2782349"/>
    <lineage>
        <taxon>Bacteria</taxon>
        <taxon>Pseudomonadati</taxon>
        <taxon>Bacteroidota</taxon>
        <taxon>Cytophagia</taxon>
        <taxon>Cytophagales</taxon>
        <taxon>Chryseotaleaceae</taxon>
        <taxon>Chryseosolibacter</taxon>
    </lineage>
</organism>
<proteinExistence type="predicted"/>
<dbReference type="PANTHER" id="PTHR30329">
    <property type="entry name" value="STATOR ELEMENT OF FLAGELLAR MOTOR COMPLEX"/>
    <property type="match status" value="1"/>
</dbReference>
<keyword evidence="4" id="KW-0969">Cilium</keyword>
<dbReference type="Proteomes" id="UP001319200">
    <property type="component" value="Unassembled WGS sequence"/>
</dbReference>
<sequence length="251" mass="28219">MAKIKRRLQQGLIVLFCNLLMACASGKLKEEINTLNGRNALLEKNSATLRSELRDLSTHCDSLHREYNNYRSACEFDRKALSDMRQILAGEQEILERVHDKLTTALIDFSNRGVAVFYRQGLLHVSLADDLLYATGSSKLGENGKKALEKLAQVLNDYPRLKVIVLGNTDDVKYRKGGDNWSLSTERANGVVKLLCEAYHVEPARLTAAGKGKYNPVADNLTPEGRAKNRRTDIILNPDIDRIWNSVVDDY</sequence>
<dbReference type="EMBL" id="JAHESF010000026">
    <property type="protein sequence ID" value="MBT1699537.1"/>
    <property type="molecule type" value="Genomic_DNA"/>
</dbReference>
<dbReference type="CDD" id="cd07185">
    <property type="entry name" value="OmpA_C-like"/>
    <property type="match status" value="1"/>
</dbReference>
<dbReference type="InterPro" id="IPR036737">
    <property type="entry name" value="OmpA-like_sf"/>
</dbReference>
<evidence type="ECO:0000256" key="1">
    <source>
        <dbReference type="PROSITE-ProRule" id="PRU00473"/>
    </source>
</evidence>
<dbReference type="GO" id="GO:0016020">
    <property type="term" value="C:membrane"/>
    <property type="evidence" value="ECO:0007669"/>
    <property type="project" value="UniProtKB-UniRule"/>
</dbReference>
<dbReference type="AlphaFoldDB" id="A0AAP2DR84"/>
<evidence type="ECO:0000313" key="5">
    <source>
        <dbReference type="Proteomes" id="UP001319200"/>
    </source>
</evidence>
<reference evidence="4 5" key="1">
    <citation type="submission" date="2021-05" db="EMBL/GenBank/DDBJ databases">
        <title>A Polyphasic approach of four new species of the genus Ohtaekwangia: Ohtaekwangia histidinii sp. nov., Ohtaekwangia cretensis sp. nov., Ohtaekwangia indiensis sp. nov., Ohtaekwangia reichenbachii sp. nov. from diverse environment.</title>
        <authorList>
            <person name="Octaviana S."/>
        </authorList>
    </citation>
    <scope>NUCLEOTIDE SEQUENCE [LARGE SCALE GENOMIC DNA]</scope>
    <source>
        <strain evidence="4 5">PWU4</strain>
    </source>
</reference>
<feature type="chain" id="PRO_5042851742" evidence="2">
    <location>
        <begin position="23"/>
        <end position="251"/>
    </location>
</feature>
<dbReference type="SUPFAM" id="SSF103088">
    <property type="entry name" value="OmpA-like"/>
    <property type="match status" value="1"/>
</dbReference>
<evidence type="ECO:0000259" key="3">
    <source>
        <dbReference type="PROSITE" id="PS51123"/>
    </source>
</evidence>
<keyword evidence="5" id="KW-1185">Reference proteome</keyword>
<gene>
    <name evidence="4" type="ORF">KK083_21745</name>
</gene>
<accession>A0AAP2DR84</accession>
<feature type="domain" description="OmpA-like" evidence="3">
    <location>
        <begin position="120"/>
        <end position="240"/>
    </location>
</feature>
<feature type="signal peptide" evidence="2">
    <location>
        <begin position="1"/>
        <end position="22"/>
    </location>
</feature>
<keyword evidence="1" id="KW-0472">Membrane</keyword>